<comment type="caution">
    <text evidence="2">The sequence shown here is derived from an EMBL/GenBank/DDBJ whole genome shotgun (WGS) entry which is preliminary data.</text>
</comment>
<gene>
    <name evidence="2" type="ORF">COT99_00530</name>
</gene>
<keyword evidence="1" id="KW-0812">Transmembrane</keyword>
<evidence type="ECO:0000313" key="3">
    <source>
        <dbReference type="Proteomes" id="UP000228626"/>
    </source>
</evidence>
<evidence type="ECO:0000313" key="2">
    <source>
        <dbReference type="EMBL" id="PIR93458.1"/>
    </source>
</evidence>
<accession>A0A2H0V334</accession>
<dbReference type="Pfam" id="PF09527">
    <property type="entry name" value="ATPase_gene1"/>
    <property type="match status" value="1"/>
</dbReference>
<organism evidence="2 3">
    <name type="scientific">Candidatus Falkowbacteria bacterium CG10_big_fil_rev_8_21_14_0_10_43_10</name>
    <dbReference type="NCBI Taxonomy" id="1974567"/>
    <lineage>
        <taxon>Bacteria</taxon>
        <taxon>Candidatus Falkowiibacteriota</taxon>
    </lineage>
</organism>
<feature type="transmembrane region" description="Helical" evidence="1">
    <location>
        <begin position="23"/>
        <end position="44"/>
    </location>
</feature>
<feature type="transmembrane region" description="Helical" evidence="1">
    <location>
        <begin position="56"/>
        <end position="74"/>
    </location>
</feature>
<proteinExistence type="predicted"/>
<dbReference type="AlphaFoldDB" id="A0A2H0V334"/>
<name>A0A2H0V334_9BACT</name>
<protein>
    <recommendedName>
        <fullName evidence="4">ATPase F0F1</fullName>
    </recommendedName>
</protein>
<reference evidence="3" key="1">
    <citation type="submission" date="2017-09" db="EMBL/GenBank/DDBJ databases">
        <title>Depth-based differentiation of microbial function through sediment-hosted aquifers and enrichment of novel symbionts in the deep terrestrial subsurface.</title>
        <authorList>
            <person name="Probst A.J."/>
            <person name="Ladd B."/>
            <person name="Jarett J.K."/>
            <person name="Geller-Mcgrath D.E."/>
            <person name="Sieber C.M.K."/>
            <person name="Emerson J.B."/>
            <person name="Anantharaman K."/>
            <person name="Thomas B.C."/>
            <person name="Malmstrom R."/>
            <person name="Stieglmeier M."/>
            <person name="Klingl A."/>
            <person name="Woyke T."/>
            <person name="Ryan C.M."/>
            <person name="Banfield J.F."/>
        </authorList>
    </citation>
    <scope>NUCLEOTIDE SEQUENCE [LARGE SCALE GENOMIC DNA]</scope>
</reference>
<sequence length="92" mass="10667">MAEQKNKAEEENKTDVSWWQPSLLMFSRMSGWIVGPVVLGIFLGKWLDRRYDTEPWLFLGCVGLAFAISIVGLVKDTFVEMEKLDRDEKNKK</sequence>
<dbReference type="EMBL" id="PFAR01000007">
    <property type="protein sequence ID" value="PIR93458.1"/>
    <property type="molecule type" value="Genomic_DNA"/>
</dbReference>
<dbReference type="InterPro" id="IPR032820">
    <property type="entry name" value="ATPase_put"/>
</dbReference>
<evidence type="ECO:0000256" key="1">
    <source>
        <dbReference type="SAM" id="Phobius"/>
    </source>
</evidence>
<evidence type="ECO:0008006" key="4">
    <source>
        <dbReference type="Google" id="ProtNLM"/>
    </source>
</evidence>
<keyword evidence="1" id="KW-1133">Transmembrane helix</keyword>
<dbReference type="Proteomes" id="UP000228626">
    <property type="component" value="Unassembled WGS sequence"/>
</dbReference>
<keyword evidence="1" id="KW-0472">Membrane</keyword>